<dbReference type="InterPro" id="IPR001254">
    <property type="entry name" value="Trypsin_dom"/>
</dbReference>
<accession>A0A6L2Q4Y6</accession>
<keyword evidence="9" id="KW-1185">Reference proteome</keyword>
<dbReference type="AlphaFoldDB" id="A0A6L2Q4Y6"/>
<dbReference type="InterPro" id="IPR050430">
    <property type="entry name" value="Peptidase_S1"/>
</dbReference>
<comment type="subcellular location">
    <subcellularLocation>
        <location evidence="1">Secreted</location>
        <location evidence="1">Extracellular space</location>
    </subcellularLocation>
</comment>
<gene>
    <name evidence="8" type="ORF">Cfor_01711</name>
</gene>
<keyword evidence="2" id="KW-0645">Protease</keyword>
<dbReference type="PANTHER" id="PTHR24276">
    <property type="entry name" value="POLYSERASE-RELATED"/>
    <property type="match status" value="1"/>
</dbReference>
<comment type="caution">
    <text evidence="8">The sequence shown here is derived from an EMBL/GenBank/DDBJ whole genome shotgun (WGS) entry which is preliminary data.</text>
</comment>
<evidence type="ECO:0000256" key="3">
    <source>
        <dbReference type="ARBA" id="ARBA00022801"/>
    </source>
</evidence>
<proteinExistence type="predicted"/>
<dbReference type="GO" id="GO:0006508">
    <property type="term" value="P:proteolysis"/>
    <property type="evidence" value="ECO:0007669"/>
    <property type="project" value="UniProtKB-KW"/>
</dbReference>
<keyword evidence="4" id="KW-0720">Serine protease</keyword>
<dbReference type="OrthoDB" id="60866at2759"/>
<protein>
    <recommendedName>
        <fullName evidence="7">Peptidase S1 domain-containing protein</fullName>
    </recommendedName>
</protein>
<dbReference type="Gene3D" id="2.40.10.10">
    <property type="entry name" value="Trypsin-like serine proteases"/>
    <property type="match status" value="1"/>
</dbReference>
<dbReference type="InterPro" id="IPR009003">
    <property type="entry name" value="Peptidase_S1_PA"/>
</dbReference>
<evidence type="ECO:0000256" key="1">
    <source>
        <dbReference type="ARBA" id="ARBA00004239"/>
    </source>
</evidence>
<feature type="domain" description="Peptidase S1" evidence="7">
    <location>
        <begin position="1"/>
        <end position="169"/>
    </location>
</feature>
<evidence type="ECO:0000313" key="8">
    <source>
        <dbReference type="EMBL" id="GFG39796.1"/>
    </source>
</evidence>
<reference evidence="9" key="1">
    <citation type="submission" date="2020-01" db="EMBL/GenBank/DDBJ databases">
        <title>Draft genome sequence of the Termite Coptotermes fromosanus.</title>
        <authorList>
            <person name="Itakura S."/>
            <person name="Yosikawa Y."/>
            <person name="Umezawa K."/>
        </authorList>
    </citation>
    <scope>NUCLEOTIDE SEQUENCE [LARGE SCALE GENOMIC DNA]</scope>
</reference>
<dbReference type="InParanoid" id="A0A6L2Q4Y6"/>
<dbReference type="EMBL" id="BLKM01001235">
    <property type="protein sequence ID" value="GFG39796.1"/>
    <property type="molecule type" value="Genomic_DNA"/>
</dbReference>
<sequence length="196" mass="20722">MALASSSPQTGTKAINSTKTEPRIVGETKAGPNEFPYQLSANLSLERASVDVIALSKSAVVAGSQCTFTGWGSDTWNGPVSDVLEKASLNIVSRDSCNIQLDPYVQVDQICAEGREGSNACFLDEGGPLVCGGQLSGILSHSVNCGKKDKPSVYASVFSHRDWIQQKIPSAAIHNTSYVTLLAMLTALASLWSGRT</sequence>
<dbReference type="GO" id="GO:0005576">
    <property type="term" value="C:extracellular region"/>
    <property type="evidence" value="ECO:0007669"/>
    <property type="project" value="UniProtKB-SubCell"/>
</dbReference>
<dbReference type="SUPFAM" id="SSF50494">
    <property type="entry name" value="Trypsin-like serine proteases"/>
    <property type="match status" value="1"/>
</dbReference>
<name>A0A6L2Q4Y6_COPFO</name>
<evidence type="ECO:0000259" key="7">
    <source>
        <dbReference type="PROSITE" id="PS50240"/>
    </source>
</evidence>
<evidence type="ECO:0000313" key="9">
    <source>
        <dbReference type="Proteomes" id="UP000502823"/>
    </source>
</evidence>
<keyword evidence="3" id="KW-0378">Hydrolase</keyword>
<dbReference type="InterPro" id="IPR043504">
    <property type="entry name" value="Peptidase_S1_PA_chymotrypsin"/>
</dbReference>
<dbReference type="FunCoup" id="A0A6L2Q4Y6">
    <property type="interactions" value="12"/>
</dbReference>
<evidence type="ECO:0000256" key="4">
    <source>
        <dbReference type="ARBA" id="ARBA00022825"/>
    </source>
</evidence>
<feature type="compositionally biased region" description="Polar residues" evidence="6">
    <location>
        <begin position="1"/>
        <end position="19"/>
    </location>
</feature>
<evidence type="ECO:0000256" key="2">
    <source>
        <dbReference type="ARBA" id="ARBA00022670"/>
    </source>
</evidence>
<dbReference type="FunFam" id="2.40.10.10:FF:000036">
    <property type="entry name" value="Trypsin beta"/>
    <property type="match status" value="1"/>
</dbReference>
<feature type="region of interest" description="Disordered" evidence="6">
    <location>
        <begin position="1"/>
        <end position="30"/>
    </location>
</feature>
<evidence type="ECO:0000256" key="6">
    <source>
        <dbReference type="SAM" id="MobiDB-lite"/>
    </source>
</evidence>
<dbReference type="GO" id="GO:0004252">
    <property type="term" value="F:serine-type endopeptidase activity"/>
    <property type="evidence" value="ECO:0007669"/>
    <property type="project" value="InterPro"/>
</dbReference>
<dbReference type="Proteomes" id="UP000502823">
    <property type="component" value="Unassembled WGS sequence"/>
</dbReference>
<organism evidence="8 9">
    <name type="scientific">Coptotermes formosanus</name>
    <name type="common">Formosan subterranean termite</name>
    <dbReference type="NCBI Taxonomy" id="36987"/>
    <lineage>
        <taxon>Eukaryota</taxon>
        <taxon>Metazoa</taxon>
        <taxon>Ecdysozoa</taxon>
        <taxon>Arthropoda</taxon>
        <taxon>Hexapoda</taxon>
        <taxon>Insecta</taxon>
        <taxon>Pterygota</taxon>
        <taxon>Neoptera</taxon>
        <taxon>Polyneoptera</taxon>
        <taxon>Dictyoptera</taxon>
        <taxon>Blattodea</taxon>
        <taxon>Blattoidea</taxon>
        <taxon>Termitoidae</taxon>
        <taxon>Rhinotermitidae</taxon>
        <taxon>Coptotermes</taxon>
    </lineage>
</organism>
<dbReference type="PANTHER" id="PTHR24276:SF91">
    <property type="entry name" value="AT26814P-RELATED"/>
    <property type="match status" value="1"/>
</dbReference>
<dbReference type="Pfam" id="PF00089">
    <property type="entry name" value="Trypsin"/>
    <property type="match status" value="1"/>
</dbReference>
<evidence type="ECO:0000256" key="5">
    <source>
        <dbReference type="ARBA" id="ARBA00023157"/>
    </source>
</evidence>
<dbReference type="PROSITE" id="PS50240">
    <property type="entry name" value="TRYPSIN_DOM"/>
    <property type="match status" value="1"/>
</dbReference>
<keyword evidence="5" id="KW-1015">Disulfide bond</keyword>
<dbReference type="SMART" id="SM00020">
    <property type="entry name" value="Tryp_SPc"/>
    <property type="match status" value="1"/>
</dbReference>